<evidence type="ECO:0000313" key="3">
    <source>
        <dbReference type="EMBL" id="PKY37510.1"/>
    </source>
</evidence>
<evidence type="ECO:0000313" key="1">
    <source>
        <dbReference type="EMBL" id="PKC17780.1"/>
    </source>
</evidence>
<reference evidence="2 4" key="4">
    <citation type="submission" date="2017-10" db="EMBL/GenBank/DDBJ databases">
        <title>Genome analyses suggest a sexual origin of heterokaryosis in a supposedly ancient asexual fungus.</title>
        <authorList>
            <person name="Corradi N."/>
            <person name="Sedzielewska K."/>
            <person name="Noel J."/>
            <person name="Charron P."/>
            <person name="Farinelli L."/>
            <person name="Marton T."/>
            <person name="Kruger M."/>
            <person name="Pelin A."/>
            <person name="Brachmann A."/>
            <person name="Corradi N."/>
        </authorList>
    </citation>
    <scope>NUCLEOTIDE SEQUENCE [LARGE SCALE GENOMIC DNA]</scope>
    <source>
        <strain evidence="2 4">A1</strain>
    </source>
</reference>
<reference evidence="2 4" key="3">
    <citation type="submission" date="2017-10" db="EMBL/GenBank/DDBJ databases">
        <title>Extensive intraspecific genome diversity in a model arbuscular mycorrhizal fungus.</title>
        <authorList>
            <person name="Chen E.C.H."/>
            <person name="Morin E."/>
            <person name="Baudet D."/>
            <person name="Noel J."/>
            <person name="Ndikumana S."/>
            <person name="Charron P."/>
            <person name="St-Onge C."/>
            <person name="Giorgi J."/>
            <person name="Grigoriev I.V."/>
            <person name="Roux C."/>
            <person name="Martin F.M."/>
            <person name="Corradi N."/>
        </authorList>
    </citation>
    <scope>NUCLEOTIDE SEQUENCE [LARGE SCALE GENOMIC DNA]</scope>
    <source>
        <strain evidence="2 4">A1</strain>
    </source>
</reference>
<protein>
    <submittedName>
        <fullName evidence="3">Uncharacterized protein</fullName>
    </submittedName>
</protein>
<dbReference type="AlphaFoldDB" id="A0A2I1EG45"/>
<evidence type="ECO:0000313" key="2">
    <source>
        <dbReference type="EMBL" id="PKC75451.1"/>
    </source>
</evidence>
<dbReference type="OrthoDB" id="2362298at2759"/>
<gene>
    <name evidence="2" type="ORF">RhiirA1_407703</name>
    <name evidence="3" type="ORF">RhiirA4_390535</name>
    <name evidence="1" type="ORF">RhiirA5_345755</name>
</gene>
<evidence type="ECO:0000313" key="6">
    <source>
        <dbReference type="Proteomes" id="UP000234323"/>
    </source>
</evidence>
<dbReference type="Proteomes" id="UP000232722">
    <property type="component" value="Unassembled WGS sequence"/>
</dbReference>
<evidence type="ECO:0000313" key="5">
    <source>
        <dbReference type="Proteomes" id="UP000232722"/>
    </source>
</evidence>
<reference evidence="1 5" key="2">
    <citation type="submission" date="2017-09" db="EMBL/GenBank/DDBJ databases">
        <title>Extensive intraspecific genome diversity in a model arbuscular mycorrhizal fungus.</title>
        <authorList>
            <person name="Chen E.C."/>
            <person name="Morin E."/>
            <person name="Beaudet D."/>
            <person name="Noel J."/>
            <person name="Ndikumana S."/>
            <person name="Charron P."/>
            <person name="St-Onge C."/>
            <person name="Giorgi J."/>
            <person name="Grigoriev I.V."/>
            <person name="Roux C."/>
            <person name="Martin F.M."/>
            <person name="Corradi N."/>
        </authorList>
    </citation>
    <scope>NUCLEOTIDE SEQUENCE [LARGE SCALE GENOMIC DNA]</scope>
    <source>
        <strain evidence="1 5">A5</strain>
    </source>
</reference>
<name>A0A2I1EG45_9GLOM</name>
<dbReference type="EMBL" id="LLXJ01000005">
    <property type="protein sequence ID" value="PKC17780.1"/>
    <property type="molecule type" value="Genomic_DNA"/>
</dbReference>
<evidence type="ECO:0000313" key="4">
    <source>
        <dbReference type="Proteomes" id="UP000232688"/>
    </source>
</evidence>
<organism evidence="3 6">
    <name type="scientific">Rhizophagus irregularis</name>
    <dbReference type="NCBI Taxonomy" id="588596"/>
    <lineage>
        <taxon>Eukaryota</taxon>
        <taxon>Fungi</taxon>
        <taxon>Fungi incertae sedis</taxon>
        <taxon>Mucoromycota</taxon>
        <taxon>Glomeromycotina</taxon>
        <taxon>Glomeromycetes</taxon>
        <taxon>Glomerales</taxon>
        <taxon>Glomeraceae</taxon>
        <taxon>Rhizophagus</taxon>
    </lineage>
</organism>
<sequence>MSNKNLKTLTLTHVTPDIIKTLVKFCPNITHLSIYFTFYFDLIPDLLSVLLTSLPLEQFLLKI</sequence>
<dbReference type="Proteomes" id="UP000232688">
    <property type="component" value="Unassembled WGS sequence"/>
</dbReference>
<dbReference type="Proteomes" id="UP000234323">
    <property type="component" value="Unassembled WGS sequence"/>
</dbReference>
<accession>A0A2I1EG45</accession>
<dbReference type="EMBL" id="LLXI01000004">
    <property type="protein sequence ID" value="PKY37510.1"/>
    <property type="molecule type" value="Genomic_DNA"/>
</dbReference>
<dbReference type="VEuPathDB" id="FungiDB:RhiirA1_407703"/>
<dbReference type="EMBL" id="LLXH01000022">
    <property type="protein sequence ID" value="PKC75451.1"/>
    <property type="molecule type" value="Genomic_DNA"/>
</dbReference>
<comment type="caution">
    <text evidence="3">The sequence shown here is derived from an EMBL/GenBank/DDBJ whole genome shotgun (WGS) entry which is preliminary data.</text>
</comment>
<keyword evidence="6" id="KW-1185">Reference proteome</keyword>
<reference evidence="3 6" key="1">
    <citation type="submission" date="2015-10" db="EMBL/GenBank/DDBJ databases">
        <title>Genome analyses suggest a sexual origin of heterokaryosis in a supposedly ancient asexual fungus.</title>
        <authorList>
            <person name="Ropars J."/>
            <person name="Sedzielewska K."/>
            <person name="Noel J."/>
            <person name="Charron P."/>
            <person name="Farinelli L."/>
            <person name="Marton T."/>
            <person name="Kruger M."/>
            <person name="Pelin A."/>
            <person name="Brachmann A."/>
            <person name="Corradi N."/>
        </authorList>
    </citation>
    <scope>NUCLEOTIDE SEQUENCE [LARGE SCALE GENOMIC DNA]</scope>
    <source>
        <strain evidence="3 6">A4</strain>
        <strain evidence="1 5">A5</strain>
    </source>
</reference>
<proteinExistence type="predicted"/>
<feature type="non-terminal residue" evidence="3">
    <location>
        <position position="63"/>
    </location>
</feature>